<dbReference type="RefSeq" id="WP_093920372.1">
    <property type="nucleotide sequence ID" value="NZ_FONW01000007.1"/>
</dbReference>
<dbReference type="InterPro" id="IPR000683">
    <property type="entry name" value="Gfo/Idh/MocA-like_OxRdtase_N"/>
</dbReference>
<dbReference type="Pfam" id="PF22725">
    <property type="entry name" value="GFO_IDH_MocA_C3"/>
    <property type="match status" value="1"/>
</dbReference>
<evidence type="ECO:0000313" key="4">
    <source>
        <dbReference type="EMBL" id="SFF46802.1"/>
    </source>
</evidence>
<evidence type="ECO:0000256" key="1">
    <source>
        <dbReference type="ARBA" id="ARBA00023002"/>
    </source>
</evidence>
<feature type="domain" description="GFO/IDH/MocA-like oxidoreductase" evidence="3">
    <location>
        <begin position="134"/>
        <end position="260"/>
    </location>
</feature>
<dbReference type="SUPFAM" id="SSF55347">
    <property type="entry name" value="Glyceraldehyde-3-phosphate dehydrogenase-like, C-terminal domain"/>
    <property type="match status" value="1"/>
</dbReference>
<dbReference type="GO" id="GO:0016491">
    <property type="term" value="F:oxidoreductase activity"/>
    <property type="evidence" value="ECO:0007669"/>
    <property type="project" value="UniProtKB-KW"/>
</dbReference>
<dbReference type="STRING" id="655355.SAMN05216283_10734"/>
<feature type="domain" description="Gfo/Idh/MocA-like oxidoreductase N-terminal" evidence="2">
    <location>
        <begin position="7"/>
        <end position="126"/>
    </location>
</feature>
<organism evidence="4 5">
    <name type="scientific">Sunxiuqinia elliptica</name>
    <dbReference type="NCBI Taxonomy" id="655355"/>
    <lineage>
        <taxon>Bacteria</taxon>
        <taxon>Pseudomonadati</taxon>
        <taxon>Bacteroidota</taxon>
        <taxon>Bacteroidia</taxon>
        <taxon>Marinilabiliales</taxon>
        <taxon>Prolixibacteraceae</taxon>
        <taxon>Sunxiuqinia</taxon>
    </lineage>
</organism>
<dbReference type="Pfam" id="PF01408">
    <property type="entry name" value="GFO_IDH_MocA"/>
    <property type="match status" value="1"/>
</dbReference>
<dbReference type="InterPro" id="IPR036291">
    <property type="entry name" value="NAD(P)-bd_dom_sf"/>
</dbReference>
<gene>
    <name evidence="4" type="ORF">SAMN05216283_10734</name>
</gene>
<dbReference type="PANTHER" id="PTHR43818:SF11">
    <property type="entry name" value="BCDNA.GH03377"/>
    <property type="match status" value="1"/>
</dbReference>
<reference evidence="4 5" key="1">
    <citation type="submission" date="2016-10" db="EMBL/GenBank/DDBJ databases">
        <authorList>
            <person name="de Groot N.N."/>
        </authorList>
    </citation>
    <scope>NUCLEOTIDE SEQUENCE [LARGE SCALE GENOMIC DNA]</scope>
    <source>
        <strain evidence="4 5">CGMCC 1.9156</strain>
    </source>
</reference>
<dbReference type="EMBL" id="FONW01000007">
    <property type="protein sequence ID" value="SFF46802.1"/>
    <property type="molecule type" value="Genomic_DNA"/>
</dbReference>
<dbReference type="SUPFAM" id="SSF51735">
    <property type="entry name" value="NAD(P)-binding Rossmann-fold domains"/>
    <property type="match status" value="1"/>
</dbReference>
<dbReference type="InterPro" id="IPR050463">
    <property type="entry name" value="Gfo/Idh/MocA_oxidrdct_glycsds"/>
</dbReference>
<evidence type="ECO:0000259" key="3">
    <source>
        <dbReference type="Pfam" id="PF22725"/>
    </source>
</evidence>
<dbReference type="Gene3D" id="3.40.50.720">
    <property type="entry name" value="NAD(P)-binding Rossmann-like Domain"/>
    <property type="match status" value="1"/>
</dbReference>
<dbReference type="Gene3D" id="3.30.360.10">
    <property type="entry name" value="Dihydrodipicolinate Reductase, domain 2"/>
    <property type="match status" value="1"/>
</dbReference>
<dbReference type="GO" id="GO:0000166">
    <property type="term" value="F:nucleotide binding"/>
    <property type="evidence" value="ECO:0007669"/>
    <property type="project" value="InterPro"/>
</dbReference>
<keyword evidence="1" id="KW-0560">Oxidoreductase</keyword>
<dbReference type="InterPro" id="IPR055170">
    <property type="entry name" value="GFO_IDH_MocA-like_dom"/>
</dbReference>
<sequence>MKLDTVKWGIIGCGNVTEKKNGPPLYKTPHSELVAVMRRNGKLAADYAKRHGAARWYDHADKLINDPEVNAVYIATPPNTHAQYAIQAMRAGKPVYVEKPMARTYAECQEMVRVSEETGVPLFVAYYRRALPLFVKVKELIEQGVIGKPLTVNIRFYRPNKELTQAGDQLSWRVLPEIAGGGLFYDLASHKLDFLDYLFGPIVNVQGTAFNVGGIYPAEDTVAASFEFTNGVLGTGSWSFFADAASIEDTIEILGTEGKLWFACFDPVKLTLRTQKGDVFFNFDPPEHVGGNLIQLVVDQLRGEGTCPSSGTSAARTNWVMEEIVKSYYEKTTSQPKNKD</sequence>
<accession>A0A1I2IWE1</accession>
<dbReference type="PANTHER" id="PTHR43818">
    <property type="entry name" value="BCDNA.GH03377"/>
    <property type="match status" value="1"/>
</dbReference>
<dbReference type="AlphaFoldDB" id="A0A1I2IWE1"/>
<evidence type="ECO:0000259" key="2">
    <source>
        <dbReference type="Pfam" id="PF01408"/>
    </source>
</evidence>
<name>A0A1I2IWE1_9BACT</name>
<evidence type="ECO:0000313" key="5">
    <source>
        <dbReference type="Proteomes" id="UP000198964"/>
    </source>
</evidence>
<keyword evidence="5" id="KW-1185">Reference proteome</keyword>
<protein>
    <submittedName>
        <fullName evidence="4">Predicted dehydrogenase</fullName>
    </submittedName>
</protein>
<dbReference type="Proteomes" id="UP000198964">
    <property type="component" value="Unassembled WGS sequence"/>
</dbReference>
<proteinExistence type="predicted"/>